<keyword evidence="1" id="KW-0472">Membrane</keyword>
<name>B0C7I7_ACAM1</name>
<feature type="transmembrane region" description="Helical" evidence="1">
    <location>
        <begin position="205"/>
        <end position="225"/>
    </location>
</feature>
<dbReference type="HOGENOM" id="CLU_078139_0_0_3"/>
<evidence type="ECO:0000313" key="3">
    <source>
        <dbReference type="Proteomes" id="UP000000268"/>
    </source>
</evidence>
<reference evidence="2 3" key="1">
    <citation type="journal article" date="2008" name="Proc. Natl. Acad. Sci. U.S.A.">
        <title>Niche adaptation and genome expansion in the chlorophyll d-producing cyanobacterium Acaryochloris marina.</title>
        <authorList>
            <person name="Swingley W.D."/>
            <person name="Chen M."/>
            <person name="Cheung P.C."/>
            <person name="Conrad A.L."/>
            <person name="Dejesa L.C."/>
            <person name="Hao J."/>
            <person name="Honchak B.M."/>
            <person name="Karbach L.E."/>
            <person name="Kurdoglu A."/>
            <person name="Lahiri S."/>
            <person name="Mastrian S.D."/>
            <person name="Miyashita H."/>
            <person name="Page L."/>
            <person name="Ramakrishna P."/>
            <person name="Satoh S."/>
            <person name="Sattley W.M."/>
            <person name="Shimada Y."/>
            <person name="Taylor H.L."/>
            <person name="Tomo T."/>
            <person name="Tsuchiya T."/>
            <person name="Wang Z.T."/>
            <person name="Raymond J."/>
            <person name="Mimuro M."/>
            <person name="Blankenship R.E."/>
            <person name="Touchman J.W."/>
        </authorList>
    </citation>
    <scope>NUCLEOTIDE SEQUENCE [LARGE SCALE GENOMIC DNA]</scope>
    <source>
        <strain evidence="3">MBIC 11017</strain>
    </source>
</reference>
<proteinExistence type="predicted"/>
<sequence>MAISFAAIHYWARPLHKWLYTSEQIAISFSGGMAITYVFLHLLPELEQGDVSLGRFPIHIVALIGFLLFYGAQRWIWSQTQDDSQELNKRAFWLQMLFISSYNFLLIYSIPEQFEQSIPFAFIYVLAMSLHLLSTDHHLSEHYKHLFDQQGRYALIAAVFCGLVTDLFAEAANRTFSNTLTALLTGFLMFNIFKEELPDHKETRFVWFLSGVVFYIFLLGGSWLLG</sequence>
<dbReference type="EMBL" id="CP000828">
    <property type="protein sequence ID" value="ABW25247.1"/>
    <property type="molecule type" value="Genomic_DNA"/>
</dbReference>
<feature type="transmembrane region" description="Helical" evidence="1">
    <location>
        <begin position="56"/>
        <end position="72"/>
    </location>
</feature>
<feature type="transmembrane region" description="Helical" evidence="1">
    <location>
        <begin position="175"/>
        <end position="193"/>
    </location>
</feature>
<feature type="transmembrane region" description="Helical" evidence="1">
    <location>
        <begin position="116"/>
        <end position="133"/>
    </location>
</feature>
<feature type="transmembrane region" description="Helical" evidence="1">
    <location>
        <begin position="92"/>
        <end position="110"/>
    </location>
</feature>
<keyword evidence="1" id="KW-1133">Transmembrane helix</keyword>
<evidence type="ECO:0000256" key="1">
    <source>
        <dbReference type="SAM" id="Phobius"/>
    </source>
</evidence>
<keyword evidence="1" id="KW-0812">Transmembrane</keyword>
<dbReference type="AlphaFoldDB" id="B0C7I7"/>
<organism evidence="2 3">
    <name type="scientific">Acaryochloris marina (strain MBIC 11017)</name>
    <dbReference type="NCBI Taxonomy" id="329726"/>
    <lineage>
        <taxon>Bacteria</taxon>
        <taxon>Bacillati</taxon>
        <taxon>Cyanobacteriota</taxon>
        <taxon>Cyanophyceae</taxon>
        <taxon>Acaryochloridales</taxon>
        <taxon>Acaryochloridaceae</taxon>
        <taxon>Acaryochloris</taxon>
    </lineage>
</organism>
<keyword evidence="3" id="KW-1185">Reference proteome</keyword>
<feature type="transmembrane region" description="Helical" evidence="1">
    <location>
        <begin position="25"/>
        <end position="44"/>
    </location>
</feature>
<dbReference type="STRING" id="329726.AM1_0161"/>
<feature type="transmembrane region" description="Helical" evidence="1">
    <location>
        <begin position="153"/>
        <end position="169"/>
    </location>
</feature>
<protein>
    <submittedName>
        <fullName evidence="2">Uncharacterized protein</fullName>
    </submittedName>
</protein>
<gene>
    <name evidence="2" type="ordered locus">AM1_0161</name>
</gene>
<dbReference type="Proteomes" id="UP000000268">
    <property type="component" value="Chromosome"/>
</dbReference>
<dbReference type="eggNOG" id="ENOG502Z7VW">
    <property type="taxonomic scope" value="Bacteria"/>
</dbReference>
<dbReference type="KEGG" id="amr:AM1_0161"/>
<evidence type="ECO:0000313" key="2">
    <source>
        <dbReference type="EMBL" id="ABW25247.1"/>
    </source>
</evidence>
<accession>B0C7I7</accession>